<comment type="cofactor">
    <cofactor evidence="1">
        <name>Mg(2+)</name>
        <dbReference type="ChEBI" id="CHEBI:18420"/>
    </cofactor>
</comment>
<dbReference type="EC" id="3.1.3.-" evidence="1"/>
<dbReference type="PIRSF" id="PIRSF000915">
    <property type="entry name" value="PGP-type_phosphatase"/>
    <property type="match status" value="1"/>
</dbReference>
<dbReference type="Gene3D" id="3.40.50.1000">
    <property type="entry name" value="HAD superfamily/HAD-like"/>
    <property type="match status" value="2"/>
</dbReference>
<keyword evidence="2" id="KW-0378">Hydrolase</keyword>
<dbReference type="Pfam" id="PF13344">
    <property type="entry name" value="Hydrolase_6"/>
    <property type="match status" value="1"/>
</dbReference>
<dbReference type="InterPro" id="IPR036412">
    <property type="entry name" value="HAD-like_sf"/>
</dbReference>
<proteinExistence type="inferred from homology"/>
<name>A0ABS3NBF4_9BACI</name>
<dbReference type="InterPro" id="IPR006357">
    <property type="entry name" value="HAD-SF_hydro_IIA"/>
</dbReference>
<comment type="caution">
    <text evidence="2">The sequence shown here is derived from an EMBL/GenBank/DDBJ whole genome shotgun (WGS) entry which is preliminary data.</text>
</comment>
<dbReference type="SUPFAM" id="SSF56784">
    <property type="entry name" value="HAD-like"/>
    <property type="match status" value="1"/>
</dbReference>
<evidence type="ECO:0000256" key="1">
    <source>
        <dbReference type="PIRNR" id="PIRNR000915"/>
    </source>
</evidence>
<accession>A0ABS3NBF4</accession>
<dbReference type="PANTHER" id="PTHR19288:SF46">
    <property type="entry name" value="HALOACID DEHALOGENASE-LIKE HYDROLASE DOMAIN-CONTAINING PROTEIN 2"/>
    <property type="match status" value="1"/>
</dbReference>
<keyword evidence="1" id="KW-0479">Metal-binding</keyword>
<reference evidence="2 3" key="1">
    <citation type="submission" date="2021-03" db="EMBL/GenBank/DDBJ databases">
        <title>Whole genome sequence of Metabacillus bambusae BG109.</title>
        <authorList>
            <person name="Jeong J.W."/>
        </authorList>
    </citation>
    <scope>NUCLEOTIDE SEQUENCE [LARGE SCALE GENOMIC DNA]</scope>
    <source>
        <strain evidence="2 3">BG109</strain>
    </source>
</reference>
<dbReference type="EMBL" id="JAGDEL010000041">
    <property type="protein sequence ID" value="MBO1515532.1"/>
    <property type="molecule type" value="Genomic_DNA"/>
</dbReference>
<keyword evidence="3" id="KW-1185">Reference proteome</keyword>
<dbReference type="Pfam" id="PF13242">
    <property type="entry name" value="Hydrolase_like"/>
    <property type="match status" value="1"/>
</dbReference>
<gene>
    <name evidence="2" type="ORF">I7822_28370</name>
</gene>
<dbReference type="InterPro" id="IPR023214">
    <property type="entry name" value="HAD_sf"/>
</dbReference>
<dbReference type="RefSeq" id="WP_207982390.1">
    <property type="nucleotide sequence ID" value="NZ_JAGDEL010000041.1"/>
</dbReference>
<sequence length="267" mass="29603">MLKDVEGVLIDLDGTIFNGDELIPGAIQAISYIRSLNKKIMFLSNRGNYSREMCFEKLTRLGVEVLYEEIILSSTVTAMYLQEYYPKCSVWTLGDVGLKEELEGSGVKLASAPEEADFLVITLHENLSYYELNRAFQAVQHGARILATNSDKTFPNENGKSIDVAGMIGAIEAATGKRTELVFGKPSHFMVEAALRQLALNANQCMIIGDSLGSDIEMGKMHGMKTLLVLSGNTSRKQLEFILESNNPDYVCDSINEIINEKMEVQQ</sequence>
<dbReference type="GO" id="GO:0016787">
    <property type="term" value="F:hydrolase activity"/>
    <property type="evidence" value="ECO:0007669"/>
    <property type="project" value="UniProtKB-KW"/>
</dbReference>
<organism evidence="2 3">
    <name type="scientific">Metabacillus bambusae</name>
    <dbReference type="NCBI Taxonomy" id="2795218"/>
    <lineage>
        <taxon>Bacteria</taxon>
        <taxon>Bacillati</taxon>
        <taxon>Bacillota</taxon>
        <taxon>Bacilli</taxon>
        <taxon>Bacillales</taxon>
        <taxon>Bacillaceae</taxon>
        <taxon>Metabacillus</taxon>
    </lineage>
</organism>
<keyword evidence="1" id="KW-0460">Magnesium</keyword>
<evidence type="ECO:0000313" key="2">
    <source>
        <dbReference type="EMBL" id="MBO1515532.1"/>
    </source>
</evidence>
<comment type="function">
    <text evidence="1">Catalyzes the dephosphorylation of 2-6 carbon acid sugars in vitro.</text>
</comment>
<dbReference type="NCBIfam" id="TIGR01460">
    <property type="entry name" value="HAD-SF-IIA"/>
    <property type="match status" value="1"/>
</dbReference>
<evidence type="ECO:0000313" key="3">
    <source>
        <dbReference type="Proteomes" id="UP000663981"/>
    </source>
</evidence>
<dbReference type="Proteomes" id="UP000663981">
    <property type="component" value="Unassembled WGS sequence"/>
</dbReference>
<dbReference type="PANTHER" id="PTHR19288">
    <property type="entry name" value="4-NITROPHENYLPHOSPHATASE-RELATED"/>
    <property type="match status" value="1"/>
</dbReference>
<protein>
    <recommendedName>
        <fullName evidence="1">Acid sugar phosphatase</fullName>
        <ecNumber evidence="1">3.1.3.-</ecNumber>
    </recommendedName>
</protein>
<comment type="similarity">
    <text evidence="1">Belongs to the HAD-like hydrolase superfamily. NagD family.</text>
</comment>